<dbReference type="GO" id="GO:0000271">
    <property type="term" value="P:polysaccharide biosynthetic process"/>
    <property type="evidence" value="ECO:0007669"/>
    <property type="project" value="TreeGrafter"/>
</dbReference>
<dbReference type="OrthoDB" id="9804264at2"/>
<dbReference type="RefSeq" id="WP_115460459.1">
    <property type="nucleotide sequence ID" value="NZ_QRAP01000017.1"/>
</dbReference>
<evidence type="ECO:0000313" key="6">
    <source>
        <dbReference type="EMBL" id="RDK83551.1"/>
    </source>
</evidence>
<evidence type="ECO:0000256" key="3">
    <source>
        <dbReference type="PIRSR" id="PIRSR000390-1"/>
    </source>
</evidence>
<reference evidence="6 7" key="1">
    <citation type="submission" date="2018-07" db="EMBL/GenBank/DDBJ databases">
        <title>Genomic Encyclopedia of Type Strains, Phase IV (KMG-IV): sequencing the most valuable type-strain genomes for metagenomic binning, comparative biology and taxonomic classification.</title>
        <authorList>
            <person name="Goeker M."/>
        </authorList>
    </citation>
    <scope>NUCLEOTIDE SEQUENCE [LARGE SCALE GENOMIC DNA]</scope>
    <source>
        <strain evidence="6 7">DSM 103736</strain>
    </source>
</reference>
<dbReference type="Proteomes" id="UP000254848">
    <property type="component" value="Unassembled WGS sequence"/>
</dbReference>
<evidence type="ECO:0000256" key="4">
    <source>
        <dbReference type="PIRSR" id="PIRSR000390-2"/>
    </source>
</evidence>
<dbReference type="InterPro" id="IPR015422">
    <property type="entry name" value="PyrdxlP-dep_Trfase_small"/>
</dbReference>
<keyword evidence="7" id="KW-1185">Reference proteome</keyword>
<dbReference type="InterPro" id="IPR015421">
    <property type="entry name" value="PyrdxlP-dep_Trfase_major"/>
</dbReference>
<comment type="caution">
    <text evidence="6">The sequence shown here is derived from an EMBL/GenBank/DDBJ whole genome shotgun (WGS) entry which is preliminary data.</text>
</comment>
<dbReference type="Pfam" id="PF01041">
    <property type="entry name" value="DegT_DnrJ_EryC1"/>
    <property type="match status" value="2"/>
</dbReference>
<accession>A0A370Q599</accession>
<dbReference type="AlphaFoldDB" id="A0A370Q599"/>
<dbReference type="InterPro" id="IPR015424">
    <property type="entry name" value="PyrdxlP-dep_Trfase"/>
</dbReference>
<gene>
    <name evidence="6" type="ORF">C8D90_11716</name>
</gene>
<feature type="active site" description="Proton acceptor" evidence="3">
    <location>
        <position position="179"/>
    </location>
</feature>
<keyword evidence="1 4" id="KW-0663">Pyridoxal phosphate</keyword>
<dbReference type="PIRSF" id="PIRSF000390">
    <property type="entry name" value="PLP_StrS"/>
    <property type="match status" value="1"/>
</dbReference>
<evidence type="ECO:0000256" key="1">
    <source>
        <dbReference type="ARBA" id="ARBA00022898"/>
    </source>
</evidence>
<dbReference type="EMBL" id="QRAP01000017">
    <property type="protein sequence ID" value="RDK83551.1"/>
    <property type="molecule type" value="Genomic_DNA"/>
</dbReference>
<evidence type="ECO:0000256" key="2">
    <source>
        <dbReference type="ARBA" id="ARBA00037999"/>
    </source>
</evidence>
<dbReference type="Gene3D" id="3.40.640.10">
    <property type="entry name" value="Type I PLP-dependent aspartate aminotransferase-like (Major domain)"/>
    <property type="match status" value="1"/>
</dbReference>
<dbReference type="GO" id="GO:0030170">
    <property type="term" value="F:pyridoxal phosphate binding"/>
    <property type="evidence" value="ECO:0007669"/>
    <property type="project" value="TreeGrafter"/>
</dbReference>
<dbReference type="PANTHER" id="PTHR30244:SF34">
    <property type="entry name" value="DTDP-4-AMINO-4,6-DIDEOXYGALACTOSE TRANSAMINASE"/>
    <property type="match status" value="1"/>
</dbReference>
<dbReference type="SUPFAM" id="SSF53383">
    <property type="entry name" value="PLP-dependent transferases"/>
    <property type="match status" value="1"/>
</dbReference>
<sequence length="418" mass="45697">MTFSSRRQEIPPTAGLPARWRDLLRPAQTGLAQPLSRWLGIPLPVLTCSGTAALIVTLRTLQALSPGRTRIIVPAYTCPLVALAAFHCPPLRVVACDLRPDSIDMDEDALRRLCDEQTLAVVVTHLAGRVADVAGVKRITAATGARVIEDAAQAMGARYQGQSVGLEGDVGFFSMALGKGLTTAEGGVLFSRDEELHSLLHERSRRDLPFSLAWEIRRCAELWGYAWFYRPQRLFRVYGKALQTALARGDEIGAVGDDFTVRDIPLHSLGRYRQRAGAAALTRLPDYQQRARERARRRAARLCALDGVQVLSDGAGQQGVWPFLLVMMPTQAARDAVMAQLWTAGVGVTRLFIRPLSGYPDVAPLLLNTGDTPNAVAFASRTLSITNSHWLDDETFDEIVRVISASLPPSGVNLRQQA</sequence>
<organism evidence="6 7">
    <name type="scientific">Enterobacillus tribolii</name>
    <dbReference type="NCBI Taxonomy" id="1487935"/>
    <lineage>
        <taxon>Bacteria</taxon>
        <taxon>Pseudomonadati</taxon>
        <taxon>Pseudomonadota</taxon>
        <taxon>Gammaproteobacteria</taxon>
        <taxon>Enterobacterales</taxon>
        <taxon>Hafniaceae</taxon>
        <taxon>Enterobacillus</taxon>
    </lineage>
</organism>
<protein>
    <submittedName>
        <fullName evidence="6">dTDP-4-amino-4,6-dideoxygalactose transaminase</fullName>
    </submittedName>
</protein>
<dbReference type="InterPro" id="IPR000653">
    <property type="entry name" value="DegT/StrS_aminotransferase"/>
</dbReference>
<proteinExistence type="inferred from homology"/>
<dbReference type="GO" id="GO:0008483">
    <property type="term" value="F:transaminase activity"/>
    <property type="evidence" value="ECO:0007669"/>
    <property type="project" value="TreeGrafter"/>
</dbReference>
<evidence type="ECO:0000256" key="5">
    <source>
        <dbReference type="RuleBase" id="RU004508"/>
    </source>
</evidence>
<evidence type="ECO:0000313" key="7">
    <source>
        <dbReference type="Proteomes" id="UP000254848"/>
    </source>
</evidence>
<name>A0A370Q599_9GAMM</name>
<dbReference type="PANTHER" id="PTHR30244">
    <property type="entry name" value="TRANSAMINASE"/>
    <property type="match status" value="1"/>
</dbReference>
<dbReference type="Gene3D" id="3.90.1150.10">
    <property type="entry name" value="Aspartate Aminotransferase, domain 1"/>
    <property type="match status" value="1"/>
</dbReference>
<feature type="modified residue" description="N6-(pyridoxal phosphate)lysine" evidence="4">
    <location>
        <position position="179"/>
    </location>
</feature>
<comment type="similarity">
    <text evidence="2 5">Belongs to the DegT/DnrJ/EryC1 family.</text>
</comment>